<evidence type="ECO:0000313" key="3">
    <source>
        <dbReference type="EMBL" id="KAL1534431.1"/>
    </source>
</evidence>
<dbReference type="PANTHER" id="PTHR31066">
    <property type="entry name" value="OS05G0427100 PROTEIN-RELATED"/>
    <property type="match status" value="1"/>
</dbReference>
<keyword evidence="4" id="KW-1185">Reference proteome</keyword>
<feature type="region of interest" description="Disordered" evidence="1">
    <location>
        <begin position="1"/>
        <end position="39"/>
    </location>
</feature>
<dbReference type="FunFam" id="3.10.20.90:FF:000058">
    <property type="entry name" value="Octicosapeptide/phox/Bem1p domain kinase superfamily protein"/>
    <property type="match status" value="1"/>
</dbReference>
<dbReference type="Proteomes" id="UP001567538">
    <property type="component" value="Unassembled WGS sequence"/>
</dbReference>
<dbReference type="CDD" id="cd06410">
    <property type="entry name" value="PB1_UP2"/>
    <property type="match status" value="1"/>
</dbReference>
<dbReference type="Pfam" id="PF00564">
    <property type="entry name" value="PB1"/>
    <property type="match status" value="1"/>
</dbReference>
<dbReference type="Gene3D" id="3.10.20.90">
    <property type="entry name" value="Phosphatidylinositol 3-kinase Catalytic Subunit, Chain A, domain 1"/>
    <property type="match status" value="1"/>
</dbReference>
<dbReference type="InterPro" id="IPR053198">
    <property type="entry name" value="Gynoecium_Dev_Regulator"/>
</dbReference>
<feature type="domain" description="PB1" evidence="2">
    <location>
        <begin position="59"/>
        <end position="148"/>
    </location>
</feature>
<comment type="caution">
    <text evidence="3">The sequence shown here is derived from an EMBL/GenBank/DDBJ whole genome shotgun (WGS) entry which is preliminary data.</text>
</comment>
<reference evidence="3 4" key="1">
    <citation type="submission" date="2024-06" db="EMBL/GenBank/DDBJ databases">
        <title>A chromosome level genome sequence of Diviner's sage (Salvia divinorum).</title>
        <authorList>
            <person name="Ford S.A."/>
            <person name="Ro D.-K."/>
            <person name="Ness R.W."/>
            <person name="Phillips M.A."/>
        </authorList>
    </citation>
    <scope>NUCLEOTIDE SEQUENCE [LARGE SCALE GENOMIC DNA]</scope>
    <source>
        <strain evidence="3">SAF-2024a</strain>
        <tissue evidence="3">Leaf</tissue>
    </source>
</reference>
<evidence type="ECO:0000313" key="4">
    <source>
        <dbReference type="Proteomes" id="UP001567538"/>
    </source>
</evidence>
<evidence type="ECO:0000259" key="2">
    <source>
        <dbReference type="SMART" id="SM00666"/>
    </source>
</evidence>
<accession>A0ABD1FUB1</accession>
<dbReference type="PANTHER" id="PTHR31066:SF100">
    <property type="entry name" value="PB1 DOMAIN-CONTAINING PROTEIN"/>
    <property type="match status" value="1"/>
</dbReference>
<organism evidence="3 4">
    <name type="scientific">Salvia divinorum</name>
    <name type="common">Maria pastora</name>
    <name type="synonym">Diviner's sage</name>
    <dbReference type="NCBI Taxonomy" id="28513"/>
    <lineage>
        <taxon>Eukaryota</taxon>
        <taxon>Viridiplantae</taxon>
        <taxon>Streptophyta</taxon>
        <taxon>Embryophyta</taxon>
        <taxon>Tracheophyta</taxon>
        <taxon>Spermatophyta</taxon>
        <taxon>Magnoliopsida</taxon>
        <taxon>eudicotyledons</taxon>
        <taxon>Gunneridae</taxon>
        <taxon>Pentapetalae</taxon>
        <taxon>asterids</taxon>
        <taxon>lamiids</taxon>
        <taxon>Lamiales</taxon>
        <taxon>Lamiaceae</taxon>
        <taxon>Nepetoideae</taxon>
        <taxon>Mentheae</taxon>
        <taxon>Salviinae</taxon>
        <taxon>Salvia</taxon>
        <taxon>Salvia subgen. Calosphace</taxon>
    </lineage>
</organism>
<protein>
    <recommendedName>
        <fullName evidence="2">PB1 domain-containing protein</fullName>
    </recommendedName>
</protein>
<evidence type="ECO:0000256" key="1">
    <source>
        <dbReference type="SAM" id="MobiDB-lite"/>
    </source>
</evidence>
<dbReference type="InterPro" id="IPR000270">
    <property type="entry name" value="PB1_dom"/>
</dbReference>
<gene>
    <name evidence="3" type="ORF">AAHA92_30607</name>
</gene>
<proteinExistence type="predicted"/>
<name>A0ABD1FUB1_SALDI</name>
<dbReference type="EMBL" id="JBEAFC010000012">
    <property type="protein sequence ID" value="KAL1534431.1"/>
    <property type="molecule type" value="Genomic_DNA"/>
</dbReference>
<dbReference type="SUPFAM" id="SSF54277">
    <property type="entry name" value="CAD &amp; PB1 domains"/>
    <property type="match status" value="1"/>
</dbReference>
<dbReference type="SMART" id="SM00666">
    <property type="entry name" value="PB1"/>
    <property type="match status" value="1"/>
</dbReference>
<dbReference type="AlphaFoldDB" id="A0ABD1FUB1"/>
<sequence length="476" mass="52513">MENYPYNPSYPESGDSSPRSREIDFENPPPWEDSQGNQPPPNYKVKFMCSYGGKIHPRPQGNQLSYIGGETKILSVDRGIKFGSLLPKLIALCDCESISFKYQLPGEDLDALISVTNDDDLEHMMHEYERLYRISPKPTRLRIFIFPTLNQSLSSSTRSFGSDDVKSEKDRFVEALNSAPIVTAQPHTVPAAAPNPQPPAGNIDFLFGLEKANAMTAQPPIQQQMMGRAPEMEDPVFLQGQDERSIAMDPIQKHIQDLQRLRLDEQQGVYRRKSDDNLSGGYPAAEYYKLPEKAPPPVPHWPDNRQIPGGMFPASTVNNEQPVYMIQTPAGAYHAPMMRPMAGAPPQGYYAVQRMPPDQQQMQQQQQQQQMYNVIPHPQAAVASMAPPPPQQQQKAAGYSEGFGMVRAGTGMVPEAGYAQVAYDVGAGRQVVYTTTQMGAAPPQYQAVVSGADMRTAGGYNPDVGGKGVPKVTQTL</sequence>